<dbReference type="NCBIfam" id="NF007739">
    <property type="entry name" value="PRK10419.1"/>
    <property type="match status" value="2"/>
</dbReference>
<dbReference type="PANTHER" id="PTHR43297">
    <property type="entry name" value="OLIGOPEPTIDE TRANSPORT ATP-BINDING PROTEIN APPD"/>
    <property type="match status" value="1"/>
</dbReference>
<dbReference type="Gene3D" id="3.40.50.300">
    <property type="entry name" value="P-loop containing nucleotide triphosphate hydrolases"/>
    <property type="match status" value="2"/>
</dbReference>
<comment type="subcellular location">
    <subcellularLocation>
        <location evidence="1">Cell inner membrane</location>
        <topology evidence="1">Peripheral membrane protein</topology>
    </subcellularLocation>
</comment>
<dbReference type="InterPro" id="IPR027417">
    <property type="entry name" value="P-loop_NTPase"/>
</dbReference>
<evidence type="ECO:0000256" key="2">
    <source>
        <dbReference type="ARBA" id="ARBA00005417"/>
    </source>
</evidence>
<dbReference type="InterPro" id="IPR050388">
    <property type="entry name" value="ABC_Ni/Peptide_Import"/>
</dbReference>
<name>A0ABY7YPA9_9HYPH</name>
<evidence type="ECO:0000259" key="8">
    <source>
        <dbReference type="PROSITE" id="PS50893"/>
    </source>
</evidence>
<dbReference type="Pfam" id="PF08352">
    <property type="entry name" value="oligo_HPY"/>
    <property type="match status" value="2"/>
</dbReference>
<dbReference type="PROSITE" id="PS00211">
    <property type="entry name" value="ABC_TRANSPORTER_1"/>
    <property type="match status" value="2"/>
</dbReference>
<evidence type="ECO:0000313" key="10">
    <source>
        <dbReference type="Proteomes" id="UP001220530"/>
    </source>
</evidence>
<evidence type="ECO:0000256" key="4">
    <source>
        <dbReference type="ARBA" id="ARBA00022475"/>
    </source>
</evidence>
<dbReference type="InterPro" id="IPR017871">
    <property type="entry name" value="ABC_transporter-like_CS"/>
</dbReference>
<dbReference type="NCBIfam" id="TIGR01727">
    <property type="entry name" value="oligo_HPY"/>
    <property type="match status" value="2"/>
</dbReference>
<comment type="similarity">
    <text evidence="2">Belongs to the ABC transporter superfamily.</text>
</comment>
<evidence type="ECO:0000256" key="6">
    <source>
        <dbReference type="ARBA" id="ARBA00022840"/>
    </source>
</evidence>
<feature type="domain" description="ABC transporter" evidence="8">
    <location>
        <begin position="322"/>
        <end position="566"/>
    </location>
</feature>
<evidence type="ECO:0000256" key="1">
    <source>
        <dbReference type="ARBA" id="ARBA00004417"/>
    </source>
</evidence>
<dbReference type="SUPFAM" id="SSF52540">
    <property type="entry name" value="P-loop containing nucleoside triphosphate hydrolases"/>
    <property type="match status" value="2"/>
</dbReference>
<dbReference type="NCBIfam" id="NF008453">
    <property type="entry name" value="PRK11308.1"/>
    <property type="match status" value="2"/>
</dbReference>
<dbReference type="CDD" id="cd03257">
    <property type="entry name" value="ABC_NikE_OppD_transporters"/>
    <property type="match status" value="2"/>
</dbReference>
<keyword evidence="10" id="KW-1185">Reference proteome</keyword>
<keyword evidence="3" id="KW-0813">Transport</keyword>
<proteinExistence type="inferred from homology"/>
<protein>
    <submittedName>
        <fullName evidence="9">ABC transporter ATP-binding protein</fullName>
    </submittedName>
</protein>
<dbReference type="GO" id="GO:0005524">
    <property type="term" value="F:ATP binding"/>
    <property type="evidence" value="ECO:0007669"/>
    <property type="project" value="UniProtKB-KW"/>
</dbReference>
<organism evidence="9 10">
    <name type="scientific">Devosia algicola</name>
    <dbReference type="NCBI Taxonomy" id="3026418"/>
    <lineage>
        <taxon>Bacteria</taxon>
        <taxon>Pseudomonadati</taxon>
        <taxon>Pseudomonadota</taxon>
        <taxon>Alphaproteobacteria</taxon>
        <taxon>Hyphomicrobiales</taxon>
        <taxon>Devosiaceae</taxon>
        <taxon>Devosia</taxon>
    </lineage>
</organism>
<keyword evidence="4" id="KW-1003">Cell membrane</keyword>
<feature type="domain" description="ABC transporter" evidence="8">
    <location>
        <begin position="7"/>
        <end position="254"/>
    </location>
</feature>
<evidence type="ECO:0000256" key="5">
    <source>
        <dbReference type="ARBA" id="ARBA00022741"/>
    </source>
</evidence>
<evidence type="ECO:0000256" key="3">
    <source>
        <dbReference type="ARBA" id="ARBA00022448"/>
    </source>
</evidence>
<dbReference type="InterPro" id="IPR003439">
    <property type="entry name" value="ABC_transporter-like_ATP-bd"/>
</dbReference>
<dbReference type="InterPro" id="IPR003593">
    <property type="entry name" value="AAA+_ATPase"/>
</dbReference>
<gene>
    <name evidence="9" type="ORF">PSQ19_01370</name>
</gene>
<dbReference type="PROSITE" id="PS50893">
    <property type="entry name" value="ABC_TRANSPORTER_2"/>
    <property type="match status" value="2"/>
</dbReference>
<dbReference type="Pfam" id="PF00005">
    <property type="entry name" value="ABC_tran"/>
    <property type="match status" value="2"/>
</dbReference>
<evidence type="ECO:0000256" key="7">
    <source>
        <dbReference type="ARBA" id="ARBA00023136"/>
    </source>
</evidence>
<keyword evidence="5" id="KW-0547">Nucleotide-binding</keyword>
<dbReference type="EMBL" id="CP118246">
    <property type="protein sequence ID" value="WDR02905.1"/>
    <property type="molecule type" value="Genomic_DNA"/>
</dbReference>
<keyword evidence="7" id="KW-0472">Membrane</keyword>
<dbReference type="Proteomes" id="UP001220530">
    <property type="component" value="Chromosome"/>
</dbReference>
<sequence length="637" mass="68339">MPDPALLSIKDLHISVGSRPVIEGVSLDIAPGEMLGLVGESGCGKSVTALSIMRLLAEPPMHIDSGSIAFGGANVLDLDGPALEALRGDQIAMIFQEPMTSLNPVFTVGDQIAEVVTLHRAISREVAMARALELLGRVGIPTPDTALTRYPHQMSGGQRQRVMIAMALACDPQLLVADEPTTALDVTVQAQILDLLDDLRRETGMAVLLITHDLGVVSQYCDRVAVMYGGRIVEQAAASDLFAHPRHRYTEALLRTIPASNAPGTELPAIPGTVPPPGQRPSGCTFHPRCHAVVDACPRTMPELTGEPSSDSLLESRRMSLLELNHLSTTYPGAKGAVVQAVSDVSLDIAAGEVLGVVGESGCGKSTLGRTLLRLVEPSGGQILFDGKDLTALDRHQMKAVRRDLQVIFQDPFGSLNPRHSVGYIIGEPLIVHGVGDQASRDARVDELLALVGLPPDAGRRYPHEFSGGQRQRIAIARALALDPKLLVADEAVSALDVSIQSQIINLIAQLQKRLNLSILFISHDLSVIRHVSDRIAVMYLGRIVEIGPTETIMNKPQHPYTQALLSAIPRPGVARQKRVVLQGELPDPTKPPKGCAFHTRCPMVMDICHSVRPVLEHPTGSPTTGQVACHLYQDQA</sequence>
<dbReference type="InterPro" id="IPR013563">
    <property type="entry name" value="Oligopep_ABC_C"/>
</dbReference>
<dbReference type="SMART" id="SM00382">
    <property type="entry name" value="AAA"/>
    <property type="match status" value="2"/>
</dbReference>
<accession>A0ABY7YPA9</accession>
<dbReference type="PANTHER" id="PTHR43297:SF2">
    <property type="entry name" value="DIPEPTIDE TRANSPORT ATP-BINDING PROTEIN DPPD"/>
    <property type="match status" value="1"/>
</dbReference>
<dbReference type="RefSeq" id="WP_282219307.1">
    <property type="nucleotide sequence ID" value="NZ_CP118246.1"/>
</dbReference>
<evidence type="ECO:0000313" key="9">
    <source>
        <dbReference type="EMBL" id="WDR02905.1"/>
    </source>
</evidence>
<reference evidence="9 10" key="1">
    <citation type="submission" date="2023-02" db="EMBL/GenBank/DDBJ databases">
        <title>Devosia algicola sp. nov., isolated from the phycosphere of marine algae.</title>
        <authorList>
            <person name="Kim J.M."/>
            <person name="Lee J.K."/>
            <person name="Choi B.J."/>
            <person name="Bayburt H."/>
            <person name="Jeon C.O."/>
        </authorList>
    </citation>
    <scope>NUCLEOTIDE SEQUENCE [LARGE SCALE GENOMIC DNA]</scope>
    <source>
        <strain evidence="9 10">G20-9</strain>
    </source>
</reference>
<keyword evidence="6 9" id="KW-0067">ATP-binding</keyword>